<dbReference type="EMBL" id="MAYM02000526">
    <property type="protein sequence ID" value="RLN37756.1"/>
    <property type="molecule type" value="Genomic_DNA"/>
</dbReference>
<evidence type="ECO:0000313" key="2">
    <source>
        <dbReference type="Proteomes" id="UP000285883"/>
    </source>
</evidence>
<name>A0A421FD90_9STRA</name>
<sequence length="50" mass="5388">LVLASVLDKNRLARRPAAFTVSKEVIATATATMLRMTFNLVMVKGVLGLV</sequence>
<protein>
    <submittedName>
        <fullName evidence="1">Uncharacterized protein</fullName>
    </submittedName>
</protein>
<comment type="caution">
    <text evidence="1">The sequence shown here is derived from an EMBL/GenBank/DDBJ whole genome shotgun (WGS) entry which is preliminary data.</text>
</comment>
<feature type="non-terminal residue" evidence="1">
    <location>
        <position position="1"/>
    </location>
</feature>
<accession>A0A421FD90</accession>
<gene>
    <name evidence="1" type="ORF">BBI17_007741</name>
</gene>
<dbReference type="Proteomes" id="UP000285883">
    <property type="component" value="Unassembled WGS sequence"/>
</dbReference>
<dbReference type="AlphaFoldDB" id="A0A421FD90"/>
<evidence type="ECO:0000313" key="1">
    <source>
        <dbReference type="EMBL" id="RLN37756.1"/>
    </source>
</evidence>
<proteinExistence type="predicted"/>
<organism evidence="1 2">
    <name type="scientific">Phytophthora kernoviae</name>
    <dbReference type="NCBI Taxonomy" id="325452"/>
    <lineage>
        <taxon>Eukaryota</taxon>
        <taxon>Sar</taxon>
        <taxon>Stramenopiles</taxon>
        <taxon>Oomycota</taxon>
        <taxon>Peronosporomycetes</taxon>
        <taxon>Peronosporales</taxon>
        <taxon>Peronosporaceae</taxon>
        <taxon>Phytophthora</taxon>
    </lineage>
</organism>
<reference evidence="1 2" key="1">
    <citation type="submission" date="2018-07" db="EMBL/GenBank/DDBJ databases">
        <title>Genome sequencing of oomycete isolates from Chile give support for New Zealand origin for Phytophthora kernoviae and make available the first Nothophytophthora sp. genome.</title>
        <authorList>
            <person name="Studholme D.J."/>
            <person name="Sanfuentes E."/>
            <person name="Panda P."/>
            <person name="Hill R."/>
            <person name="Sambles C."/>
            <person name="Grant M."/>
            <person name="Williams N.M."/>
            <person name="Mcdougal R.L."/>
        </authorList>
    </citation>
    <scope>NUCLEOTIDE SEQUENCE [LARGE SCALE GENOMIC DNA]</scope>
    <source>
        <strain evidence="1">Chile2</strain>
    </source>
</reference>